<evidence type="ECO:0000313" key="7">
    <source>
        <dbReference type="Proteomes" id="UP000568106"/>
    </source>
</evidence>
<feature type="transmembrane region" description="Helical" evidence="5">
    <location>
        <begin position="123"/>
        <end position="144"/>
    </location>
</feature>
<keyword evidence="7" id="KW-1185">Reference proteome</keyword>
<organism evidence="6 7">
    <name type="scientific">Tunturiibacter empetritectus</name>
    <dbReference type="NCBI Taxonomy" id="3069691"/>
    <lineage>
        <taxon>Bacteria</taxon>
        <taxon>Pseudomonadati</taxon>
        <taxon>Acidobacteriota</taxon>
        <taxon>Terriglobia</taxon>
        <taxon>Terriglobales</taxon>
        <taxon>Acidobacteriaceae</taxon>
        <taxon>Tunturiibacter</taxon>
    </lineage>
</organism>
<evidence type="ECO:0000256" key="4">
    <source>
        <dbReference type="ARBA" id="ARBA00023136"/>
    </source>
</evidence>
<comment type="caution">
    <text evidence="6">The sequence shown here is derived from an EMBL/GenBank/DDBJ whole genome shotgun (WGS) entry which is preliminary data.</text>
</comment>
<feature type="transmembrane region" description="Helical" evidence="5">
    <location>
        <begin position="150"/>
        <end position="171"/>
    </location>
</feature>
<evidence type="ECO:0000256" key="1">
    <source>
        <dbReference type="ARBA" id="ARBA00004141"/>
    </source>
</evidence>
<feature type="transmembrane region" description="Helical" evidence="5">
    <location>
        <begin position="303"/>
        <end position="325"/>
    </location>
</feature>
<sequence>MGTGLFVGVWVARYLGPAQFGSLNFALAFVALFATITTLGLDGIVIRELLHHPEDAHEILGTSLALRSVGSLVAVCGSIGSLRLIQPNDRQALLLVSIISLTLIFQAFDTIDYLFQSQVQSKITVWAKNAAFLIFAVVRVSLIYVKAPLWTFAAANAGEFALGAIGLVLGYRFSGGRMISWKSSKKRAIQLLQQSWPALFSGMAIMIYMRLDMVMLKMMKGDLAVGLYSAATKISEIWYFIPAAIVSSVSPAIMRAKDDHELFYGRLRKLFSLMTMLACVIGSLVALASHAIVRILYSNSYSGAAPVLAVHIWASVFVFLGLAQAPWDITKNLLKLSLYRSIAGAVINVAFNVVLIPRYAALGAAIATVVSYAISAVFANALSRETRPIFFMQMRSFLPAKIWNFSD</sequence>
<evidence type="ECO:0000256" key="2">
    <source>
        <dbReference type="ARBA" id="ARBA00022692"/>
    </source>
</evidence>
<keyword evidence="2 5" id="KW-0812">Transmembrane</keyword>
<proteinExistence type="predicted"/>
<feature type="transmembrane region" description="Helical" evidence="5">
    <location>
        <begin position="64"/>
        <end position="85"/>
    </location>
</feature>
<accession>A0A7W8MSI4</accession>
<dbReference type="PANTHER" id="PTHR43424:SF1">
    <property type="entry name" value="LOCUS PUTATIVE PROTEIN 1-RELATED"/>
    <property type="match status" value="1"/>
</dbReference>
<feature type="transmembrane region" description="Helical" evidence="5">
    <location>
        <begin position="237"/>
        <end position="254"/>
    </location>
</feature>
<dbReference type="EMBL" id="JACHDY010000002">
    <property type="protein sequence ID" value="MBB5317219.1"/>
    <property type="molecule type" value="Genomic_DNA"/>
</dbReference>
<feature type="transmembrane region" description="Helical" evidence="5">
    <location>
        <begin position="362"/>
        <end position="382"/>
    </location>
</feature>
<reference evidence="6" key="1">
    <citation type="submission" date="2020-08" db="EMBL/GenBank/DDBJ databases">
        <title>Genomic Encyclopedia of Type Strains, Phase IV (KMG-V): Genome sequencing to study the core and pangenomes of soil and plant-associated prokaryotes.</title>
        <authorList>
            <person name="Whitman W."/>
        </authorList>
    </citation>
    <scope>NUCLEOTIDE SEQUENCE [LARGE SCALE GENOMIC DNA]</scope>
    <source>
        <strain evidence="6">M8UP27</strain>
    </source>
</reference>
<dbReference type="AlphaFoldDB" id="A0A7W8MSI4"/>
<feature type="transmembrane region" description="Helical" evidence="5">
    <location>
        <begin position="275"/>
        <end position="297"/>
    </location>
</feature>
<feature type="transmembrane region" description="Helical" evidence="5">
    <location>
        <begin position="191"/>
        <end position="211"/>
    </location>
</feature>
<dbReference type="InterPro" id="IPR002797">
    <property type="entry name" value="Polysacc_synth"/>
</dbReference>
<feature type="transmembrane region" description="Helical" evidence="5">
    <location>
        <begin position="20"/>
        <end position="44"/>
    </location>
</feature>
<keyword evidence="3 5" id="KW-1133">Transmembrane helix</keyword>
<dbReference type="Pfam" id="PF01943">
    <property type="entry name" value="Polysacc_synt"/>
    <property type="match status" value="1"/>
</dbReference>
<dbReference type="InterPro" id="IPR052556">
    <property type="entry name" value="PolySynth_Transporter"/>
</dbReference>
<dbReference type="PANTHER" id="PTHR43424">
    <property type="entry name" value="LOCUS PUTATIVE PROTEIN 1-RELATED"/>
    <property type="match status" value="1"/>
</dbReference>
<evidence type="ECO:0000256" key="5">
    <source>
        <dbReference type="SAM" id="Phobius"/>
    </source>
</evidence>
<protein>
    <submittedName>
        <fullName evidence="6">PST family polysaccharide transporter</fullName>
    </submittedName>
</protein>
<gene>
    <name evidence="6" type="ORF">HDF09_001888</name>
</gene>
<evidence type="ECO:0000256" key="3">
    <source>
        <dbReference type="ARBA" id="ARBA00022989"/>
    </source>
</evidence>
<dbReference type="CDD" id="cd13128">
    <property type="entry name" value="MATE_Wzx_like"/>
    <property type="match status" value="1"/>
</dbReference>
<evidence type="ECO:0000313" key="6">
    <source>
        <dbReference type="EMBL" id="MBB5317219.1"/>
    </source>
</evidence>
<feature type="transmembrane region" description="Helical" evidence="5">
    <location>
        <begin position="91"/>
        <end position="111"/>
    </location>
</feature>
<keyword evidence="4 5" id="KW-0472">Membrane</keyword>
<dbReference type="Proteomes" id="UP000568106">
    <property type="component" value="Unassembled WGS sequence"/>
</dbReference>
<name>A0A7W8MSI4_9BACT</name>
<feature type="transmembrane region" description="Helical" evidence="5">
    <location>
        <begin position="337"/>
        <end position="356"/>
    </location>
</feature>
<dbReference type="GO" id="GO:0016020">
    <property type="term" value="C:membrane"/>
    <property type="evidence" value="ECO:0007669"/>
    <property type="project" value="UniProtKB-SubCell"/>
</dbReference>
<comment type="subcellular location">
    <subcellularLocation>
        <location evidence="1">Membrane</location>
        <topology evidence="1">Multi-pass membrane protein</topology>
    </subcellularLocation>
</comment>